<evidence type="ECO:0000313" key="14">
    <source>
        <dbReference type="EMBL" id="RNA00747.1"/>
    </source>
</evidence>
<dbReference type="Pfam" id="PF02709">
    <property type="entry name" value="Glyco_transf_7C"/>
    <property type="match status" value="1"/>
</dbReference>
<keyword evidence="4 11" id="KW-0328">Glycosyltransferase</keyword>
<dbReference type="UniPathway" id="UPA00378"/>
<evidence type="ECO:0000256" key="3">
    <source>
        <dbReference type="ARBA" id="ARBA00005735"/>
    </source>
</evidence>
<accession>A0A3M7PNQ1</accession>
<dbReference type="InterPro" id="IPR027995">
    <property type="entry name" value="Galactosyl_T_N"/>
</dbReference>
<evidence type="ECO:0000259" key="13">
    <source>
        <dbReference type="Pfam" id="PF13733"/>
    </source>
</evidence>
<dbReference type="STRING" id="10195.A0A3M7PNQ1"/>
<dbReference type="GO" id="GO:0016020">
    <property type="term" value="C:membrane"/>
    <property type="evidence" value="ECO:0007669"/>
    <property type="project" value="UniProtKB-SubCell"/>
</dbReference>
<evidence type="ECO:0000256" key="7">
    <source>
        <dbReference type="ARBA" id="ARBA00022968"/>
    </source>
</evidence>
<feature type="domain" description="Galactosyltransferase N-terminal" evidence="13">
    <location>
        <begin position="65"/>
        <end position="186"/>
    </location>
</feature>
<dbReference type="SUPFAM" id="SSF53448">
    <property type="entry name" value="Nucleotide-diphospho-sugar transferases"/>
    <property type="match status" value="1"/>
</dbReference>
<evidence type="ECO:0000313" key="15">
    <source>
        <dbReference type="Proteomes" id="UP000276133"/>
    </source>
</evidence>
<keyword evidence="7 11" id="KW-0735">Signal-anchor</keyword>
<evidence type="ECO:0000256" key="6">
    <source>
        <dbReference type="ARBA" id="ARBA00022692"/>
    </source>
</evidence>
<evidence type="ECO:0000256" key="11">
    <source>
        <dbReference type="RuleBase" id="RU368121"/>
    </source>
</evidence>
<organism evidence="14 15">
    <name type="scientific">Brachionus plicatilis</name>
    <name type="common">Marine rotifer</name>
    <name type="synonym">Brachionus muelleri</name>
    <dbReference type="NCBI Taxonomy" id="10195"/>
    <lineage>
        <taxon>Eukaryota</taxon>
        <taxon>Metazoa</taxon>
        <taxon>Spiralia</taxon>
        <taxon>Gnathifera</taxon>
        <taxon>Rotifera</taxon>
        <taxon>Eurotatoria</taxon>
        <taxon>Monogononta</taxon>
        <taxon>Pseudotrocha</taxon>
        <taxon>Ploima</taxon>
        <taxon>Brachionidae</taxon>
        <taxon>Brachionus</taxon>
    </lineage>
</organism>
<dbReference type="Gene3D" id="3.90.550.10">
    <property type="entry name" value="Spore Coat Polysaccharide Biosynthesis Protein SpsA, Chain A"/>
    <property type="match status" value="1"/>
</dbReference>
<protein>
    <recommendedName>
        <fullName evidence="11">Beta-1,4-galactosyltransferase</fullName>
        <ecNumber evidence="11">2.4.1.-</ecNumber>
    </recommendedName>
</protein>
<comment type="similarity">
    <text evidence="3 11">Belongs to the glycosyltransferase 7 family.</text>
</comment>
<evidence type="ECO:0000256" key="2">
    <source>
        <dbReference type="ARBA" id="ARBA00004922"/>
    </source>
</evidence>
<gene>
    <name evidence="14" type="ORF">BpHYR1_034954</name>
</gene>
<feature type="transmembrane region" description="Helical" evidence="11">
    <location>
        <begin position="12"/>
        <end position="31"/>
    </location>
</feature>
<keyword evidence="9 11" id="KW-0472">Membrane</keyword>
<keyword evidence="8 11" id="KW-1133">Transmembrane helix</keyword>
<keyword evidence="10 11" id="KW-0325">Glycoprotein</keyword>
<reference evidence="14 15" key="1">
    <citation type="journal article" date="2018" name="Sci. Rep.">
        <title>Genomic signatures of local adaptation to the degree of environmental predictability in rotifers.</title>
        <authorList>
            <person name="Franch-Gras L."/>
            <person name="Hahn C."/>
            <person name="Garcia-Roger E.M."/>
            <person name="Carmona M.J."/>
            <person name="Serra M."/>
            <person name="Gomez A."/>
        </authorList>
    </citation>
    <scope>NUCLEOTIDE SEQUENCE [LARGE SCALE GENOMIC DNA]</scope>
    <source>
        <strain evidence="14">HYR1</strain>
    </source>
</reference>
<comment type="caution">
    <text evidence="14">The sequence shown here is derived from an EMBL/GenBank/DDBJ whole genome shotgun (WGS) entry which is preliminary data.</text>
</comment>
<dbReference type="EC" id="2.4.1.-" evidence="11"/>
<comment type="pathway">
    <text evidence="2 11">Protein modification; protein glycosylation.</text>
</comment>
<dbReference type="InterPro" id="IPR003859">
    <property type="entry name" value="Galactosyl_T"/>
</dbReference>
<dbReference type="Pfam" id="PF13733">
    <property type="entry name" value="Glyco_transf_7N"/>
    <property type="match status" value="1"/>
</dbReference>
<dbReference type="AlphaFoldDB" id="A0A3M7PNQ1"/>
<evidence type="ECO:0000256" key="1">
    <source>
        <dbReference type="ARBA" id="ARBA00004606"/>
    </source>
</evidence>
<dbReference type="OrthoDB" id="10016069at2759"/>
<dbReference type="PANTHER" id="PTHR19300:SF57">
    <property type="entry name" value="BETA-1,4-N-ACETYLGALACTOSAMINYLTRANSFERASE"/>
    <property type="match status" value="1"/>
</dbReference>
<keyword evidence="6 11" id="KW-0812">Transmembrane</keyword>
<dbReference type="PRINTS" id="PR02050">
    <property type="entry name" value="B14GALTRFASE"/>
</dbReference>
<dbReference type="Proteomes" id="UP000276133">
    <property type="component" value="Unassembled WGS sequence"/>
</dbReference>
<dbReference type="InterPro" id="IPR029044">
    <property type="entry name" value="Nucleotide-diphossugar_trans"/>
</dbReference>
<dbReference type="InterPro" id="IPR027791">
    <property type="entry name" value="Galactosyl_T_C"/>
</dbReference>
<keyword evidence="5 11" id="KW-0808">Transferase</keyword>
<evidence type="ECO:0000259" key="12">
    <source>
        <dbReference type="Pfam" id="PF02709"/>
    </source>
</evidence>
<sequence length="323" mass="38534">MRFFRLRRRRLQLLFYLTTGINILIVLAVLYHEKIFNTIDIIQIPINNELCRFIPFNITSKSLNLKNLTFSQVESELSHLSLNYGGKWSPKPENSRKSRVAIIVPYRDRIKNLHLFLLYMHKYLSNQNVEYGIYLVEPLQYLTFNRALLINAGYLEALRDDPSWDCFIFHDVDMLPENKLNIYECNSEVPKQMAVAINTYSYSTDGYFKEKYFGGINAFTKDQFRKINGFSNSYYGWGIEDDDARNRVLDHFPRIARQRPEIGRYFANCHEKQEKNPYRFMLYMTASSRMKTDGLNSIMYKLVKKEQNNLFTRFYIKYKNVKY</sequence>
<comment type="function">
    <text evidence="11">Catalyses the transfer of galactose onto proteins or lipids.</text>
</comment>
<name>A0A3M7PNQ1_BRAPC</name>
<dbReference type="GO" id="GO:0008378">
    <property type="term" value="F:galactosyltransferase activity"/>
    <property type="evidence" value="ECO:0007669"/>
    <property type="project" value="TreeGrafter"/>
</dbReference>
<proteinExistence type="inferred from homology"/>
<keyword evidence="15" id="KW-1185">Reference proteome</keyword>
<evidence type="ECO:0000256" key="5">
    <source>
        <dbReference type="ARBA" id="ARBA00022679"/>
    </source>
</evidence>
<evidence type="ECO:0000256" key="10">
    <source>
        <dbReference type="ARBA" id="ARBA00023180"/>
    </source>
</evidence>
<comment type="subcellular location">
    <subcellularLocation>
        <location evidence="1">Membrane</location>
        <topology evidence="1">Single-pass type II membrane protein</topology>
    </subcellularLocation>
</comment>
<evidence type="ECO:0000256" key="4">
    <source>
        <dbReference type="ARBA" id="ARBA00022676"/>
    </source>
</evidence>
<dbReference type="GO" id="GO:0005975">
    <property type="term" value="P:carbohydrate metabolic process"/>
    <property type="evidence" value="ECO:0007669"/>
    <property type="project" value="InterPro"/>
</dbReference>
<dbReference type="GO" id="GO:0005794">
    <property type="term" value="C:Golgi apparatus"/>
    <property type="evidence" value="ECO:0007669"/>
    <property type="project" value="TreeGrafter"/>
</dbReference>
<feature type="domain" description="Galactosyltransferase C-terminal" evidence="12">
    <location>
        <begin position="207"/>
        <end position="269"/>
    </location>
</feature>
<dbReference type="PANTHER" id="PTHR19300">
    <property type="entry name" value="BETA-1,4-GALACTOSYLTRANSFERASE"/>
    <property type="match status" value="1"/>
</dbReference>
<evidence type="ECO:0000256" key="9">
    <source>
        <dbReference type="ARBA" id="ARBA00023136"/>
    </source>
</evidence>
<dbReference type="EMBL" id="REGN01009618">
    <property type="protein sequence ID" value="RNA00747.1"/>
    <property type="molecule type" value="Genomic_DNA"/>
</dbReference>
<evidence type="ECO:0000256" key="8">
    <source>
        <dbReference type="ARBA" id="ARBA00022989"/>
    </source>
</evidence>